<dbReference type="InParanoid" id="A0A0V0QWW9"/>
<feature type="region of interest" description="Disordered" evidence="1">
    <location>
        <begin position="509"/>
        <end position="554"/>
    </location>
</feature>
<feature type="compositionally biased region" description="Basic and acidic residues" evidence="1">
    <location>
        <begin position="1051"/>
        <end position="1070"/>
    </location>
</feature>
<accession>A0A0V0QWW9</accession>
<feature type="compositionally biased region" description="Low complexity" evidence="1">
    <location>
        <begin position="2026"/>
        <end position="2045"/>
    </location>
</feature>
<keyword evidence="3" id="KW-1185">Reference proteome</keyword>
<feature type="compositionally biased region" description="Low complexity" evidence="1">
    <location>
        <begin position="1398"/>
        <end position="1450"/>
    </location>
</feature>
<evidence type="ECO:0000313" key="3">
    <source>
        <dbReference type="Proteomes" id="UP000054937"/>
    </source>
</evidence>
<gene>
    <name evidence="2" type="ORF">PPERSA_07926</name>
</gene>
<dbReference type="Proteomes" id="UP000054937">
    <property type="component" value="Unassembled WGS sequence"/>
</dbReference>
<feature type="compositionally biased region" description="Basic and acidic residues" evidence="1">
    <location>
        <begin position="1359"/>
        <end position="1384"/>
    </location>
</feature>
<feature type="region of interest" description="Disordered" evidence="1">
    <location>
        <begin position="1877"/>
        <end position="1907"/>
    </location>
</feature>
<feature type="region of interest" description="Disordered" evidence="1">
    <location>
        <begin position="253"/>
        <end position="275"/>
    </location>
</feature>
<feature type="compositionally biased region" description="Low complexity" evidence="1">
    <location>
        <begin position="2101"/>
        <end position="2113"/>
    </location>
</feature>
<evidence type="ECO:0000313" key="2">
    <source>
        <dbReference type="EMBL" id="KRX06692.1"/>
    </source>
</evidence>
<feature type="compositionally biased region" description="Low complexity" evidence="1">
    <location>
        <begin position="1892"/>
        <end position="1907"/>
    </location>
</feature>
<feature type="region of interest" description="Disordered" evidence="1">
    <location>
        <begin position="467"/>
        <end position="489"/>
    </location>
</feature>
<evidence type="ECO:0000256" key="1">
    <source>
        <dbReference type="SAM" id="MobiDB-lite"/>
    </source>
</evidence>
<feature type="compositionally biased region" description="Low complexity" evidence="1">
    <location>
        <begin position="78"/>
        <end position="88"/>
    </location>
</feature>
<feature type="compositionally biased region" description="Low complexity" evidence="1">
    <location>
        <begin position="526"/>
        <end position="554"/>
    </location>
</feature>
<protein>
    <submittedName>
        <fullName evidence="2">Uncharacterized protein</fullName>
    </submittedName>
</protein>
<feature type="compositionally biased region" description="Low complexity" evidence="1">
    <location>
        <begin position="1828"/>
        <end position="1845"/>
    </location>
</feature>
<feature type="region of interest" description="Disordered" evidence="1">
    <location>
        <begin position="1035"/>
        <end position="1077"/>
    </location>
</feature>
<sequence length="2123" mass="246953">MGNQHSIDVQNLDPQIRQSLNQLNENLENLSNINTVLQQSGQQHGIQTHLMESDFIQKTMIPGNYQIQNNQKDMLYSKSSYNSNNQSNIERKKTPLKQSQVSINPEKLSHFKSKQHHTPRNNYNNGQQQQFNFEQQNEDKENFNNQNLASTQRTNNHHGPHLKNSIFVPQKINRPVQQDHQQEEPQQNCQQQPRFTSQKVLNFENHLKTQQNTLPTQPDDLSYRFKTQQVSPSSVMPSKSPLQRIQQNHQQNNSNFYSTQNNTKNQNNNNINVNNLQNLNTNRSHTPIQHQKNFSIHKLAPKSPNGLTPNHQKQNTVTVINNFYTPRAGNVPNHNKHQSLAFNRTLQFGQNNQQNFNSQCQSKQVVPEKSSPLKTYFQQYNKLPNKSYIQTEASTPNHRNHQILHQTYRQNQRVTPDSKILQKNNSVFNFGNFNQDNQKYQNSSQIKNSFQQSKDLYNYTVTPGEKVNTQNQYTGNNFDDTQKTSNNSVYNSNNQFTTFATYLNTTNKTLNNELNPENYHKNNAKQSQSPVNNNSIQQQQIQSQQLQQSQQFKQQQQSQISNKLKSIVGVRKASEDRFHSQNISAVVVNGNNNYENSISIYNSNYYQNQNQNQKFNSQIYSYNPKEQIQTENICSRTSRAQTQQQIINYQDMQQEKQDNPNSSQLIQQCQSQYIQQTETEINYSSIQNTNSQFNQLSQLRKSQSQGLLNLKTNEIVEEKQYQFQNQYQQQQQQQAPQIIVNNTEQPLKNTYKPKSPFVKINRVIQPLHAVTPSNLHYKNKSLAEENTPKYSHKRQFTEQEQPKFLFNNNSSVKKNEQFATPREQHSINNSTSRSLFKDQVDQGKKIIEKSPYKINKPESISKAQIYMTSNQKYHSQVLENKIKDDHKFQSQVISNNRNNDKNQSQEINININQLLENKNNNGDLKNIIEDLKHKIVQDFQNLQCKIIDTNSVSGSNVLELKNLIGESKPGSQANISSTKNGSKEITYSVNSSIQESSQVQNENQSQENQFQVKQVEILEHQFKKNLRKNKKFRFSFADPNCQQQEEYSDSSSEKDEKQQQQLQDQDKKVQNQDQQQNQQVLRIHLPENLSIQLSQQGIVNGGTSRDLNNVFNKLAGTQNNILSPQKKELGQLNEENQKIREQFTPSDKKIGEDYKGMTPSFQTFTNQNLQRKSQQQQKTNNENENENLEGTTKKNKLQGKNIDFEDQKCFEYEEDEENQNCKESDEKKSLQRKLVESIYRMAYNDSQQENLQQNKQIIMDQSNGSIQESGDENNCDQNDEQKHHNKRKFSGSQLQQRLVTIHEQDDMDVVRVDTLMEQASPNKVEDEEEQQNLEKFLQISDKKESQDDPESMVRIENSSNEKEQNKSDQKDYETENQQQEKKIDQNQSQNNIKDTQINNSKHQVQNSSHNSSKSSENNKINNQNSKNSLNMNNINNLKDSQQSSQLPLSQRNQVPSLPPMPQSGNQFKKSYDQVVGSPNQTNIINNNYNNSSQQPSLNRASSTQLRSQQNNNNNQNYQQMVKQQSLNNQNSLQLSSYKEQNQFNSVNLSYLLNMDTEQTGQKGFSNTITQSDFKKQLQNAEDNFSAKNLQNEFENQKGRISEYVIYSNKKSGNQIQLEQLNNNAVVNNYPTINENVHENSGEQTERNISEKTQKCSNNNTNNNTISKRISFSNELMAIKHQQKNNSQCEENQEKSLNITENANYKTLLKQEQNQQAEDMDNLNNSIIQGKTNLDRKFRSLSQTMEELKNRSASRTPNSKSPNKLLQSQVQNHHSLQIQQCNSFRILNNTKNNNNQNSQNNINTNNFSQLSEKPDYQANQKSQEINYQQQQYMQNSKRNSQQQNKENIPKQQQQNIQTLISNTHSVYESFNNQSQQAVIQKSQDLEKNDDKNQLQQSLQSQRQSQQQIQLNNSISIQNKQGKNQLRDSKRDSQNKILESIRGSSSQNLFSQLLKKQQEIDGNSQQNNVQISQSKVEVQKSNKQLEISQRIILESKENENENKIKKSPEFQQRLDEDNDTLQQQQNIQVQSFQQSQQQEQKQQQKSSNDFEQNFFSNRDKSADKGIVRENQERRNKNYSMNDNLFTPRSPIGLVSNRSRNESRSPYGSSSRYPSNRSRKNINFLY</sequence>
<dbReference type="EMBL" id="LDAU01000093">
    <property type="protein sequence ID" value="KRX06692.1"/>
    <property type="molecule type" value="Genomic_DNA"/>
</dbReference>
<reference evidence="2 3" key="1">
    <citation type="journal article" date="2015" name="Sci. Rep.">
        <title>Genome of the facultative scuticociliatosis pathogen Pseudocohnilembus persalinus provides insight into its virulence through horizontal gene transfer.</title>
        <authorList>
            <person name="Xiong J."/>
            <person name="Wang G."/>
            <person name="Cheng J."/>
            <person name="Tian M."/>
            <person name="Pan X."/>
            <person name="Warren A."/>
            <person name="Jiang C."/>
            <person name="Yuan D."/>
            <person name="Miao W."/>
        </authorList>
    </citation>
    <scope>NUCLEOTIDE SEQUENCE [LARGE SCALE GENOMIC DNA]</scope>
    <source>
        <strain evidence="2">36N120E</strain>
    </source>
</reference>
<feature type="compositionally biased region" description="Acidic residues" evidence="1">
    <location>
        <begin position="1269"/>
        <end position="1278"/>
    </location>
</feature>
<feature type="region of interest" description="Disordered" evidence="1">
    <location>
        <begin position="1787"/>
        <end position="1808"/>
    </location>
</feature>
<organism evidence="2 3">
    <name type="scientific">Pseudocohnilembus persalinus</name>
    <name type="common">Ciliate</name>
    <dbReference type="NCBI Taxonomy" id="266149"/>
    <lineage>
        <taxon>Eukaryota</taxon>
        <taxon>Sar</taxon>
        <taxon>Alveolata</taxon>
        <taxon>Ciliophora</taxon>
        <taxon>Intramacronucleata</taxon>
        <taxon>Oligohymenophorea</taxon>
        <taxon>Scuticociliatia</taxon>
        <taxon>Philasterida</taxon>
        <taxon>Pseudocohnilembidae</taxon>
        <taxon>Pseudocohnilembus</taxon>
    </lineage>
</organism>
<name>A0A0V0QWW9_PSEPJ</name>
<feature type="compositionally biased region" description="Basic and acidic residues" evidence="1">
    <location>
        <begin position="1882"/>
        <end position="1891"/>
    </location>
</feature>
<feature type="compositionally biased region" description="Low complexity" evidence="1">
    <location>
        <begin position="1787"/>
        <end position="1805"/>
    </location>
</feature>
<feature type="compositionally biased region" description="Polar residues" evidence="1">
    <location>
        <begin position="2075"/>
        <end position="2084"/>
    </location>
</feature>
<feature type="region of interest" description="Disordered" evidence="1">
    <location>
        <begin position="1338"/>
        <end position="1511"/>
    </location>
</feature>
<feature type="compositionally biased region" description="Polar residues" evidence="1">
    <location>
        <begin position="1385"/>
        <end position="1397"/>
    </location>
</feature>
<feature type="region of interest" description="Disordered" evidence="1">
    <location>
        <begin position="1745"/>
        <end position="1773"/>
    </location>
</feature>
<proteinExistence type="predicted"/>
<feature type="region of interest" description="Disordered" evidence="1">
    <location>
        <begin position="1264"/>
        <end position="1294"/>
    </location>
</feature>
<feature type="region of interest" description="Disordered" evidence="1">
    <location>
        <begin position="2026"/>
        <end position="2123"/>
    </location>
</feature>
<feature type="region of interest" description="Disordered" evidence="1">
    <location>
        <begin position="78"/>
        <end position="100"/>
    </location>
</feature>
<feature type="region of interest" description="Disordered" evidence="1">
    <location>
        <begin position="1157"/>
        <end position="1199"/>
    </location>
</feature>
<feature type="region of interest" description="Disordered" evidence="1">
    <location>
        <begin position="1828"/>
        <end position="1852"/>
    </location>
</feature>
<feature type="compositionally biased region" description="Low complexity" evidence="1">
    <location>
        <begin position="259"/>
        <end position="275"/>
    </location>
</feature>
<feature type="compositionally biased region" description="Basic and acidic residues" evidence="1">
    <location>
        <begin position="2055"/>
        <end position="2073"/>
    </location>
</feature>
<feature type="compositionally biased region" description="Low complexity" evidence="1">
    <location>
        <begin position="1165"/>
        <end position="1182"/>
    </location>
</feature>
<feature type="compositionally biased region" description="Low complexity" evidence="1">
    <location>
        <begin position="1477"/>
        <end position="1498"/>
    </location>
</feature>
<comment type="caution">
    <text evidence="2">The sequence shown here is derived from an EMBL/GenBank/DDBJ whole genome shotgun (WGS) entry which is preliminary data.</text>
</comment>